<protein>
    <submittedName>
        <fullName evidence="1">Type III secretion system chaperone</fullName>
    </submittedName>
</protein>
<name>A0ABZ2V3V5_9RHOB</name>
<evidence type="ECO:0000313" key="2">
    <source>
        <dbReference type="Proteomes" id="UP001440612"/>
    </source>
</evidence>
<dbReference type="Pfam" id="PF05932">
    <property type="entry name" value="CesT"/>
    <property type="match status" value="1"/>
</dbReference>
<dbReference type="SUPFAM" id="SSF69635">
    <property type="entry name" value="Type III secretory system chaperone-like"/>
    <property type="match status" value="1"/>
</dbReference>
<dbReference type="Proteomes" id="UP001440612">
    <property type="component" value="Chromosome"/>
</dbReference>
<dbReference type="InterPro" id="IPR010261">
    <property type="entry name" value="Tir_chaperone"/>
</dbReference>
<organism evidence="1 2">
    <name type="scientific">Yoonia phaeophyticola</name>
    <dbReference type="NCBI Taxonomy" id="3137369"/>
    <lineage>
        <taxon>Bacteria</taxon>
        <taxon>Pseudomonadati</taxon>
        <taxon>Pseudomonadota</taxon>
        <taxon>Alphaproteobacteria</taxon>
        <taxon>Rhodobacterales</taxon>
        <taxon>Paracoccaceae</taxon>
        <taxon>Yoonia</taxon>
    </lineage>
</organism>
<keyword evidence="2" id="KW-1185">Reference proteome</keyword>
<reference evidence="2" key="1">
    <citation type="submission" date="2024-04" db="EMBL/GenBank/DDBJ databases">
        <title>Phylogenomic analyses of a clade within the roseobacter group suggest taxonomic reassignments of species of the genera Aestuariivita, Citreicella, Loktanella, Nautella, Pelagibaca, Ruegeria, Thalassobius, Thiobacimonas and Tropicibacter, and the proposal o.</title>
        <authorList>
            <person name="Jeon C.O."/>
        </authorList>
    </citation>
    <scope>NUCLEOTIDE SEQUENCE [LARGE SCALE GENOMIC DNA]</scope>
    <source>
        <strain evidence="2">BS5-3</strain>
    </source>
</reference>
<proteinExistence type="predicted"/>
<accession>A0ABZ2V3V5</accession>
<gene>
    <name evidence="1" type="ORF">AABB29_00550</name>
</gene>
<dbReference type="EMBL" id="CP150951">
    <property type="protein sequence ID" value="WZC49184.1"/>
    <property type="molecule type" value="Genomic_DNA"/>
</dbReference>
<sequence length="160" mass="17214">MLREDATLALDAFSKKVGIDGLRFDQSGTALLAFGDHQELILYYAEPSNEIQIWCPLSDLMLSGKADFDNAMMQHLLEKNFPATTLSGSYFAVDGELGVVLLGRAVSVDVHNLDRFVETVTAFAQQALTIAGTIENDVAAAFAARDTGGAMDNDTPIIKA</sequence>
<dbReference type="Gene3D" id="3.30.1460.10">
    <property type="match status" value="1"/>
</dbReference>
<dbReference type="RefSeq" id="WP_341367295.1">
    <property type="nucleotide sequence ID" value="NZ_CP150951.2"/>
</dbReference>
<evidence type="ECO:0000313" key="1">
    <source>
        <dbReference type="EMBL" id="WZC49184.1"/>
    </source>
</evidence>
<dbReference type="CDD" id="cd16364">
    <property type="entry name" value="T3SC_I-like"/>
    <property type="match status" value="1"/>
</dbReference>